<protein>
    <recommendedName>
        <fullName evidence="3">DUF305 domain-containing protein</fullName>
    </recommendedName>
</protein>
<proteinExistence type="predicted"/>
<evidence type="ECO:0000313" key="1">
    <source>
        <dbReference type="EMBL" id="QQR35425.1"/>
    </source>
</evidence>
<dbReference type="RefSeq" id="WP_201655013.1">
    <property type="nucleotide sequence ID" value="NZ_CP068047.1"/>
</dbReference>
<reference evidence="1 2" key="1">
    <citation type="submission" date="2021-01" db="EMBL/GenBank/DDBJ databases">
        <title>Genome seq and assembly of Devosia sp. G19.</title>
        <authorList>
            <person name="Chhetri G."/>
        </authorList>
    </citation>
    <scope>NUCLEOTIDE SEQUENCE [LARGE SCALE GENOMIC DNA]</scope>
    <source>
        <strain evidence="1 2">G19</strain>
    </source>
</reference>
<evidence type="ECO:0000313" key="2">
    <source>
        <dbReference type="Proteomes" id="UP000595460"/>
    </source>
</evidence>
<evidence type="ECO:0008006" key="3">
    <source>
        <dbReference type="Google" id="ProtNLM"/>
    </source>
</evidence>
<name>A0ABX7BYC9_9HYPH</name>
<gene>
    <name evidence="1" type="ORF">JI749_13830</name>
</gene>
<sequence length="211" mass="22744">MALGAWAMYAEAGPVLRGGDTARARIAATASTNGPIGAGLLTTAVSLADCEQVLLPFGRRATPEQLGEARDALLDECEHMANDVLARTPAHGQAELLLALIAEARGDVDGISTHLARSEALQPNLARVVAPRAALGQRHFDELSPDAQERHQRDLVLMLQSGRGVWPLADLYVSDEAARKRITTALEKVSPREQERFIYIVRRVLGARGAR</sequence>
<dbReference type="EMBL" id="CP068047">
    <property type="protein sequence ID" value="QQR35425.1"/>
    <property type="molecule type" value="Genomic_DNA"/>
</dbReference>
<organism evidence="1 2">
    <name type="scientific">Devosia oryziradicis</name>
    <dbReference type="NCBI Taxonomy" id="2801335"/>
    <lineage>
        <taxon>Bacteria</taxon>
        <taxon>Pseudomonadati</taxon>
        <taxon>Pseudomonadota</taxon>
        <taxon>Alphaproteobacteria</taxon>
        <taxon>Hyphomicrobiales</taxon>
        <taxon>Devosiaceae</taxon>
        <taxon>Devosia</taxon>
    </lineage>
</organism>
<dbReference type="Proteomes" id="UP000595460">
    <property type="component" value="Chromosome"/>
</dbReference>
<accession>A0ABX7BYC9</accession>
<keyword evidence="2" id="KW-1185">Reference proteome</keyword>